<organism evidence="2 3">
    <name type="scientific">Ligilactobacillus ubinensis</name>
    <dbReference type="NCBI Taxonomy" id="2876789"/>
    <lineage>
        <taxon>Bacteria</taxon>
        <taxon>Bacillati</taxon>
        <taxon>Bacillota</taxon>
        <taxon>Bacilli</taxon>
        <taxon>Lactobacillales</taxon>
        <taxon>Lactobacillaceae</taxon>
        <taxon>Ligilactobacillus</taxon>
    </lineage>
</organism>
<protein>
    <submittedName>
        <fullName evidence="2">IS3 family transposase</fullName>
    </submittedName>
</protein>
<comment type="caution">
    <text evidence="2">The sequence shown here is derived from an EMBL/GenBank/DDBJ whole genome shotgun (WGS) entry which is preliminary data.</text>
</comment>
<evidence type="ECO:0000313" key="2">
    <source>
        <dbReference type="EMBL" id="MCP0887827.1"/>
    </source>
</evidence>
<evidence type="ECO:0000259" key="1">
    <source>
        <dbReference type="Pfam" id="PF13333"/>
    </source>
</evidence>
<gene>
    <name evidence="2" type="ORF">LB941_10850</name>
</gene>
<feature type="domain" description="Integrase catalytic" evidence="1">
    <location>
        <begin position="14"/>
        <end position="62"/>
    </location>
</feature>
<name>A0A9X2FLC6_9LACO</name>
<evidence type="ECO:0000313" key="3">
    <source>
        <dbReference type="Proteomes" id="UP001139006"/>
    </source>
</evidence>
<sequence>MHYQISDYQVKPQILQCECLNCCKFQNINNLTIITEDYIQWFNNERISLKIKDLSLVEYRKHLRTFHI</sequence>
<dbReference type="RefSeq" id="WP_425270539.1">
    <property type="nucleotide sequence ID" value="NZ_JAIULA010000027.1"/>
</dbReference>
<dbReference type="Pfam" id="PF13333">
    <property type="entry name" value="rve_2"/>
    <property type="match status" value="1"/>
</dbReference>
<dbReference type="Proteomes" id="UP001139006">
    <property type="component" value="Unassembled WGS sequence"/>
</dbReference>
<reference evidence="2 3" key="1">
    <citation type="journal article" date="2023" name="Int. J. Syst. Evol. Microbiol.">
        <title>Ligilactobacillus ubinensis sp. nov., a novel species isolated from the wild ferment of a durian fruit (Durio zibethinus).</title>
        <authorList>
            <person name="Heng Y.C."/>
            <person name="Menon N."/>
            <person name="Chen B."/>
            <person name="Loo B.Z.L."/>
            <person name="Wong G.W.J."/>
            <person name="Lim A.C.H."/>
            <person name="Silvaraju S."/>
            <person name="Kittelmann S."/>
        </authorList>
    </citation>
    <scope>NUCLEOTIDE SEQUENCE [LARGE SCALE GENOMIC DNA]</scope>
    <source>
        <strain evidence="2 3">WILCCON 0076</strain>
    </source>
</reference>
<dbReference type="InterPro" id="IPR001584">
    <property type="entry name" value="Integrase_cat-core"/>
</dbReference>
<dbReference type="AlphaFoldDB" id="A0A9X2FLC6"/>
<keyword evidence="3" id="KW-1185">Reference proteome</keyword>
<proteinExistence type="predicted"/>
<dbReference type="EMBL" id="JAIULA010000027">
    <property type="protein sequence ID" value="MCP0887827.1"/>
    <property type="molecule type" value="Genomic_DNA"/>
</dbReference>
<dbReference type="GO" id="GO:0015074">
    <property type="term" value="P:DNA integration"/>
    <property type="evidence" value="ECO:0007669"/>
    <property type="project" value="InterPro"/>
</dbReference>
<accession>A0A9X2FLC6</accession>